<dbReference type="Gene3D" id="1.10.3210.10">
    <property type="entry name" value="Hypothetical protein af1432"/>
    <property type="match status" value="1"/>
</dbReference>
<keyword evidence="3" id="KW-1185">Reference proteome</keyword>
<evidence type="ECO:0000313" key="2">
    <source>
        <dbReference type="EMBL" id="MDC8756102.1"/>
    </source>
</evidence>
<dbReference type="PROSITE" id="PS51833">
    <property type="entry name" value="HDOD"/>
    <property type="match status" value="1"/>
</dbReference>
<dbReference type="Proteomes" id="UP001221208">
    <property type="component" value="Unassembled WGS sequence"/>
</dbReference>
<reference evidence="2 3" key="1">
    <citation type="submission" date="2022-10" db="EMBL/GenBank/DDBJ databases">
        <title>Janthinobacterium sp. hw3 Genome sequencing.</title>
        <authorList>
            <person name="Park S."/>
        </authorList>
    </citation>
    <scope>NUCLEOTIDE SEQUENCE [LARGE SCALE GENOMIC DNA]</scope>
    <source>
        <strain evidence="3">hw3</strain>
    </source>
</reference>
<dbReference type="EMBL" id="JAQQXR010000001">
    <property type="protein sequence ID" value="MDC8756102.1"/>
    <property type="molecule type" value="Genomic_DNA"/>
</dbReference>
<dbReference type="Pfam" id="PF08668">
    <property type="entry name" value="HDOD"/>
    <property type="match status" value="1"/>
</dbReference>
<dbReference type="PANTHER" id="PTHR33525">
    <property type="match status" value="1"/>
</dbReference>
<sequence length="318" mass="33785">MSSLVFFHLLANRQGAPAALLLAQDETAGAACAGAAGLDGEAMRTLGAQLACFYPERLGPAPLLQAQGWRPLDEAGVLRGAAPFGPLPAGVAWRAGDWYLAPPAKAADQRAASRTLALQLVQLLARDADTHEIEALLRHDPSLSYHLLRLVNSQGIGNGRRVSSFSQAILILGRQQLRRWLNLMLYAARPDDVRAAMLLARVAVRAHALALLARAAGMDRLAQEQAFMCGMFSLLGVLFGLPLAELLQPLQVDEAVQGALLAQRGELGALLALLLAAERGDFAALARQLQGQGLAPAEFNGIVLDAYLWMLGVLDNGA</sequence>
<dbReference type="RefSeq" id="WP_273668730.1">
    <property type="nucleotide sequence ID" value="NZ_JAQQXR010000001.1"/>
</dbReference>
<dbReference type="InterPro" id="IPR052340">
    <property type="entry name" value="RNase_Y/CdgJ"/>
</dbReference>
<proteinExistence type="predicted"/>
<accession>A0ABT5JX39</accession>
<evidence type="ECO:0000313" key="3">
    <source>
        <dbReference type="Proteomes" id="UP001221208"/>
    </source>
</evidence>
<dbReference type="InterPro" id="IPR013976">
    <property type="entry name" value="HDOD"/>
</dbReference>
<dbReference type="PANTHER" id="PTHR33525:SF4">
    <property type="entry name" value="CYCLIC DI-GMP PHOSPHODIESTERASE CDGJ"/>
    <property type="match status" value="1"/>
</dbReference>
<comment type="caution">
    <text evidence="2">The sequence shown here is derived from an EMBL/GenBank/DDBJ whole genome shotgun (WGS) entry which is preliminary data.</text>
</comment>
<evidence type="ECO:0000259" key="1">
    <source>
        <dbReference type="PROSITE" id="PS51833"/>
    </source>
</evidence>
<organism evidence="2 3">
    <name type="scientific">Janthinobacterium fluminis</name>
    <dbReference type="NCBI Taxonomy" id="2987524"/>
    <lineage>
        <taxon>Bacteria</taxon>
        <taxon>Pseudomonadati</taxon>
        <taxon>Pseudomonadota</taxon>
        <taxon>Betaproteobacteria</taxon>
        <taxon>Burkholderiales</taxon>
        <taxon>Oxalobacteraceae</taxon>
        <taxon>Janthinobacterium</taxon>
    </lineage>
</organism>
<protein>
    <submittedName>
        <fullName evidence="2">HDOD domain-containing protein</fullName>
    </submittedName>
</protein>
<name>A0ABT5JX39_9BURK</name>
<feature type="domain" description="HDOD" evidence="1">
    <location>
        <begin position="110"/>
        <end position="298"/>
    </location>
</feature>
<dbReference type="SUPFAM" id="SSF109604">
    <property type="entry name" value="HD-domain/PDEase-like"/>
    <property type="match status" value="1"/>
</dbReference>
<gene>
    <name evidence="2" type="ORF">OIK44_00705</name>
</gene>